<feature type="region of interest" description="Disordered" evidence="1">
    <location>
        <begin position="22"/>
        <end position="72"/>
    </location>
</feature>
<keyword evidence="3" id="KW-1185">Reference proteome</keyword>
<dbReference type="EMBL" id="JAHDYR010000053">
    <property type="protein sequence ID" value="KAG9391463.1"/>
    <property type="molecule type" value="Genomic_DNA"/>
</dbReference>
<evidence type="ECO:0000313" key="2">
    <source>
        <dbReference type="EMBL" id="KAG9391463.1"/>
    </source>
</evidence>
<evidence type="ECO:0000256" key="1">
    <source>
        <dbReference type="SAM" id="MobiDB-lite"/>
    </source>
</evidence>
<proteinExistence type="predicted"/>
<accession>A0A8J6E003</accession>
<name>A0A8J6E003_9EUKA</name>
<protein>
    <submittedName>
        <fullName evidence="2">Uncharacterized protein</fullName>
    </submittedName>
</protein>
<comment type="caution">
    <text evidence="2">The sequence shown here is derived from an EMBL/GenBank/DDBJ whole genome shotgun (WGS) entry which is preliminary data.</text>
</comment>
<gene>
    <name evidence="2" type="ORF">J8273_6223</name>
</gene>
<evidence type="ECO:0000313" key="3">
    <source>
        <dbReference type="Proteomes" id="UP000717585"/>
    </source>
</evidence>
<reference evidence="2" key="1">
    <citation type="submission" date="2021-05" db="EMBL/GenBank/DDBJ databases">
        <title>A free-living protist that lacks canonical eukaryotic 1 DNA replication and segregation systems.</title>
        <authorList>
            <person name="Salas-Leiva D.E."/>
            <person name="Tromer E.C."/>
            <person name="Curtis B.A."/>
            <person name="Jerlstrom-Hultqvist J."/>
            <person name="Kolisko M."/>
            <person name="Yi Z."/>
            <person name="Salas-Leiva J.S."/>
            <person name="Gallot-Lavallee L."/>
            <person name="Kops G.J.P.L."/>
            <person name="Archibald J.M."/>
            <person name="Simpson A.G.B."/>
            <person name="Roger A.J."/>
        </authorList>
    </citation>
    <scope>NUCLEOTIDE SEQUENCE</scope>
    <source>
        <strain evidence="2">BICM</strain>
    </source>
</reference>
<organism evidence="2 3">
    <name type="scientific">Carpediemonas membranifera</name>
    <dbReference type="NCBI Taxonomy" id="201153"/>
    <lineage>
        <taxon>Eukaryota</taxon>
        <taxon>Metamonada</taxon>
        <taxon>Carpediemonas-like organisms</taxon>
        <taxon>Carpediemonas</taxon>
    </lineage>
</organism>
<sequence>MGRRCPGLQKPSSIIAVTKLRAVKKKRQEKRKMAEKNGSAKQPLVQKPITKKQLRKQEHRRKMANKIENKPIEDQFEALMEISEETTHKGEDAVQDVEV</sequence>
<dbReference type="AlphaFoldDB" id="A0A8J6E003"/>
<feature type="compositionally biased region" description="Basic residues" evidence="1">
    <location>
        <begin position="49"/>
        <end position="64"/>
    </location>
</feature>
<dbReference type="Proteomes" id="UP000717585">
    <property type="component" value="Unassembled WGS sequence"/>
</dbReference>